<sequence>MAEGVGLMRRLSARRYSRRNSRVRFGDANQGNHLNGSDLDLSVDDDYDSFEEETLNKMSKIEHEVSQLKTMYITMVNKAEDMGNLLTRTLKEVAKRNNNSRTHHIGRRRAGKRK</sequence>
<dbReference type="Proteomes" id="UP000785679">
    <property type="component" value="Unassembled WGS sequence"/>
</dbReference>
<evidence type="ECO:0000313" key="2">
    <source>
        <dbReference type="EMBL" id="TNV87151.1"/>
    </source>
</evidence>
<name>A0A8J8P496_HALGN</name>
<evidence type="ECO:0000313" key="3">
    <source>
        <dbReference type="Proteomes" id="UP000785679"/>
    </source>
</evidence>
<proteinExistence type="predicted"/>
<dbReference type="AlphaFoldDB" id="A0A8J8P496"/>
<accession>A0A8J8P496</accession>
<dbReference type="EMBL" id="RRYP01000605">
    <property type="protein sequence ID" value="TNV87151.1"/>
    <property type="molecule type" value="Genomic_DNA"/>
</dbReference>
<keyword evidence="3" id="KW-1185">Reference proteome</keyword>
<reference evidence="2" key="1">
    <citation type="submission" date="2019-06" db="EMBL/GenBank/DDBJ databases">
        <authorList>
            <person name="Zheng W."/>
        </authorList>
    </citation>
    <scope>NUCLEOTIDE SEQUENCE</scope>
    <source>
        <strain evidence="2">QDHG01</strain>
    </source>
</reference>
<feature type="compositionally biased region" description="Basic residues" evidence="1">
    <location>
        <begin position="101"/>
        <end position="114"/>
    </location>
</feature>
<gene>
    <name evidence="2" type="ORF">FGO68_gene4356</name>
</gene>
<protein>
    <submittedName>
        <fullName evidence="2">Uncharacterized protein</fullName>
    </submittedName>
</protein>
<evidence type="ECO:0000256" key="1">
    <source>
        <dbReference type="SAM" id="MobiDB-lite"/>
    </source>
</evidence>
<feature type="region of interest" description="Disordered" evidence="1">
    <location>
        <begin position="95"/>
        <end position="114"/>
    </location>
</feature>
<comment type="caution">
    <text evidence="2">The sequence shown here is derived from an EMBL/GenBank/DDBJ whole genome shotgun (WGS) entry which is preliminary data.</text>
</comment>
<organism evidence="2 3">
    <name type="scientific">Halteria grandinella</name>
    <dbReference type="NCBI Taxonomy" id="5974"/>
    <lineage>
        <taxon>Eukaryota</taxon>
        <taxon>Sar</taxon>
        <taxon>Alveolata</taxon>
        <taxon>Ciliophora</taxon>
        <taxon>Intramacronucleata</taxon>
        <taxon>Spirotrichea</taxon>
        <taxon>Stichotrichia</taxon>
        <taxon>Sporadotrichida</taxon>
        <taxon>Halteriidae</taxon>
        <taxon>Halteria</taxon>
    </lineage>
</organism>